<dbReference type="InterPro" id="IPR020845">
    <property type="entry name" value="AMP-binding_CS"/>
</dbReference>
<dbReference type="Proteomes" id="UP000578697">
    <property type="component" value="Unassembled WGS sequence"/>
</dbReference>
<feature type="transmembrane region" description="Helical" evidence="1">
    <location>
        <begin position="63"/>
        <end position="84"/>
    </location>
</feature>
<sequence>MKLFFKILFYVTAALYPVLIFTFLVILKLPVRILSLCIVGLALAFFIALTGKRSDKKKSSMSWKPMVSALLFMTAGIVCFLTNQTVFLKLYSVVISAMLLIVFSSTLFFGPNIIFRFALMGRKPVKNTVCEKMVEAYCKKVCIVWCFFFIINGSISVCTAFSQKLFGLTPAQADALWSVYNGGIFYVLMGILFTVEYIIRKMVDKKMPESFAFTKFKSSSRPDDFILCYEDKYSSGSYKTWKDFLIETSRMRNFLTSEKNKRVSEWILHCEDYWYFLVTFASLLQCKKTVHLTQNITESFLCEIKKDGYNFLTDQNVDAKFNADFIPDVIAETAESEDFRTIPSINNDDTQILMYTSGSTGKPKAVHQRMTEFEADNAFIISRWARDFLSRRLVTTVSQHHIYGFLFGISLPFSLGVPFRRKRIEFPEEFESLTDDKYIIIATPAFLKRTVEVEEKLPLDDCFIFTSGGACSPELSKKTLEVFGFCPLEVYGSTETSGIAYRQQSKDGLYFTPFDNAKIWKGEDGCLRIISPYIKDPEGFATADLVEIFDDGRFLLKGRSDSIVKIEEKRISMTEVENRILETKLVRDVKVVALEDRRQYLAAAIELNDEGMKKFEGQRKLVLNNYFHDFLTNYFENVVIPKKWRFVEKLPVDVQGKKHKDEIVKLFEKSEQD</sequence>
<dbReference type="SUPFAM" id="SSF56801">
    <property type="entry name" value="Acetyl-CoA synthetase-like"/>
    <property type="match status" value="1"/>
</dbReference>
<feature type="transmembrane region" description="Helical" evidence="1">
    <location>
        <begin position="401"/>
        <end position="419"/>
    </location>
</feature>
<feature type="transmembrane region" description="Helical" evidence="1">
    <location>
        <begin position="7"/>
        <end position="27"/>
    </location>
</feature>
<dbReference type="Gene3D" id="3.30.300.30">
    <property type="match status" value="1"/>
</dbReference>
<dbReference type="KEGG" id="trc:DYE49_08530"/>
<reference evidence="3 5" key="2">
    <citation type="submission" date="2020-08" db="EMBL/GenBank/DDBJ databases">
        <title>Genomic Encyclopedia of Type Strains, Phase IV (KMG-IV): sequencing the most valuable type-strain genomes for metagenomic binning, comparative biology and taxonomic classification.</title>
        <authorList>
            <person name="Goeker M."/>
        </authorList>
    </citation>
    <scope>NUCLEOTIDE SEQUENCE [LARGE SCALE GENOMIC DNA]</scope>
    <source>
        <strain evidence="3 5">DSM 103679</strain>
    </source>
</reference>
<feature type="transmembrane region" description="Helical" evidence="1">
    <location>
        <begin position="33"/>
        <end position="51"/>
    </location>
</feature>
<evidence type="ECO:0000256" key="1">
    <source>
        <dbReference type="SAM" id="Phobius"/>
    </source>
</evidence>
<protein>
    <submittedName>
        <fullName evidence="4">Acyl-CoA synthetase</fullName>
    </submittedName>
    <submittedName>
        <fullName evidence="3">Acyl-coenzyme A synthetase/AMP-(Fatty) acid ligase</fullName>
    </submittedName>
</protein>
<gene>
    <name evidence="4" type="ORF">DYE49_08530</name>
    <name evidence="3" type="ORF">HNP77_000115</name>
</gene>
<dbReference type="PROSITE" id="PS00455">
    <property type="entry name" value="AMP_BINDING"/>
    <property type="match status" value="1"/>
</dbReference>
<feature type="transmembrane region" description="Helical" evidence="1">
    <location>
        <begin position="175"/>
        <end position="199"/>
    </location>
</feature>
<dbReference type="RefSeq" id="WP_184651219.1">
    <property type="nucleotide sequence ID" value="NZ_JACHFR010000001.1"/>
</dbReference>
<dbReference type="AlphaFoldDB" id="A0A840SEA7"/>
<dbReference type="EMBL" id="CP031517">
    <property type="protein sequence ID" value="QOS40502.1"/>
    <property type="molecule type" value="Genomic_DNA"/>
</dbReference>
<evidence type="ECO:0000259" key="2">
    <source>
        <dbReference type="Pfam" id="PF00501"/>
    </source>
</evidence>
<dbReference type="Pfam" id="PF00501">
    <property type="entry name" value="AMP-binding"/>
    <property type="match status" value="1"/>
</dbReference>
<feature type="domain" description="AMP-dependent synthetase/ligase" evidence="2">
    <location>
        <begin position="337"/>
        <end position="503"/>
    </location>
</feature>
<dbReference type="Gene3D" id="3.40.50.12780">
    <property type="entry name" value="N-terminal domain of ligase-like"/>
    <property type="match status" value="1"/>
</dbReference>
<accession>A0A840SEA7</accession>
<evidence type="ECO:0000313" key="6">
    <source>
        <dbReference type="Proteomes" id="UP000593591"/>
    </source>
</evidence>
<keyword evidence="3" id="KW-0436">Ligase</keyword>
<evidence type="ECO:0000313" key="4">
    <source>
        <dbReference type="EMBL" id="QOS40502.1"/>
    </source>
</evidence>
<proteinExistence type="predicted"/>
<dbReference type="PANTHER" id="PTHR43767">
    <property type="entry name" value="LONG-CHAIN-FATTY-ACID--COA LIGASE"/>
    <property type="match status" value="1"/>
</dbReference>
<reference evidence="4 6" key="1">
    <citation type="submission" date="2018-08" db="EMBL/GenBank/DDBJ databases">
        <title>The first complete genome of Treponema rectale (CHPAT), a commensal spirochete of the bovine rectum.</title>
        <authorList>
            <person name="Staton G.J."/>
            <person name="Clegg S.R."/>
            <person name="Carter S.D."/>
            <person name="Radford A.D."/>
            <person name="Darby A."/>
            <person name="Hall N."/>
            <person name="Birtles R.J."/>
            <person name="Evans N.J."/>
        </authorList>
    </citation>
    <scope>NUCLEOTIDE SEQUENCE [LARGE SCALE GENOMIC DNA]</scope>
    <source>
        <strain evidence="4 6">CHPA</strain>
    </source>
</reference>
<dbReference type="GO" id="GO:0016874">
    <property type="term" value="F:ligase activity"/>
    <property type="evidence" value="ECO:0007669"/>
    <property type="project" value="UniProtKB-KW"/>
</dbReference>
<dbReference type="InterPro" id="IPR050237">
    <property type="entry name" value="ATP-dep_AMP-bd_enzyme"/>
</dbReference>
<dbReference type="EMBL" id="JACHFR010000001">
    <property type="protein sequence ID" value="MBB5217771.1"/>
    <property type="molecule type" value="Genomic_DNA"/>
</dbReference>
<keyword evidence="1" id="KW-0812">Transmembrane</keyword>
<feature type="transmembrane region" description="Helical" evidence="1">
    <location>
        <begin position="90"/>
        <end position="115"/>
    </location>
</feature>
<keyword evidence="1" id="KW-0472">Membrane</keyword>
<dbReference type="InterPro" id="IPR000873">
    <property type="entry name" value="AMP-dep_synth/lig_dom"/>
</dbReference>
<organism evidence="3 5">
    <name type="scientific">Treponema rectale</name>
    <dbReference type="NCBI Taxonomy" id="744512"/>
    <lineage>
        <taxon>Bacteria</taxon>
        <taxon>Pseudomonadati</taxon>
        <taxon>Spirochaetota</taxon>
        <taxon>Spirochaetia</taxon>
        <taxon>Spirochaetales</taxon>
        <taxon>Treponemataceae</taxon>
        <taxon>Treponema</taxon>
    </lineage>
</organism>
<dbReference type="InterPro" id="IPR045851">
    <property type="entry name" value="AMP-bd_C_sf"/>
</dbReference>
<evidence type="ECO:0000313" key="3">
    <source>
        <dbReference type="EMBL" id="MBB5217771.1"/>
    </source>
</evidence>
<dbReference type="Proteomes" id="UP000593591">
    <property type="component" value="Chromosome"/>
</dbReference>
<keyword evidence="5" id="KW-1185">Reference proteome</keyword>
<dbReference type="InterPro" id="IPR042099">
    <property type="entry name" value="ANL_N_sf"/>
</dbReference>
<name>A0A840SEA7_9SPIR</name>
<feature type="transmembrane region" description="Helical" evidence="1">
    <location>
        <begin position="142"/>
        <end position="163"/>
    </location>
</feature>
<keyword evidence="1" id="KW-1133">Transmembrane helix</keyword>
<evidence type="ECO:0000313" key="5">
    <source>
        <dbReference type="Proteomes" id="UP000578697"/>
    </source>
</evidence>
<dbReference type="PANTHER" id="PTHR43767:SF10">
    <property type="entry name" value="SURFACTIN SYNTHASE SUBUNIT 1"/>
    <property type="match status" value="1"/>
</dbReference>